<feature type="region of interest" description="Disordered" evidence="1">
    <location>
        <begin position="1"/>
        <end position="36"/>
    </location>
</feature>
<organism evidence="2 3">
    <name type="scientific">Crenichthys baileyi</name>
    <name type="common">White River springfish</name>
    <dbReference type="NCBI Taxonomy" id="28760"/>
    <lineage>
        <taxon>Eukaryota</taxon>
        <taxon>Metazoa</taxon>
        <taxon>Chordata</taxon>
        <taxon>Craniata</taxon>
        <taxon>Vertebrata</taxon>
        <taxon>Euteleostomi</taxon>
        <taxon>Actinopterygii</taxon>
        <taxon>Neopterygii</taxon>
        <taxon>Teleostei</taxon>
        <taxon>Neoteleostei</taxon>
        <taxon>Acanthomorphata</taxon>
        <taxon>Ovalentaria</taxon>
        <taxon>Atherinomorphae</taxon>
        <taxon>Cyprinodontiformes</taxon>
        <taxon>Goodeidae</taxon>
        <taxon>Crenichthys</taxon>
    </lineage>
</organism>
<reference evidence="2 3" key="1">
    <citation type="submission" date="2021-06" db="EMBL/GenBank/DDBJ databases">
        <authorList>
            <person name="Palmer J.M."/>
        </authorList>
    </citation>
    <scope>NUCLEOTIDE SEQUENCE [LARGE SCALE GENOMIC DNA]</scope>
    <source>
        <strain evidence="2 3">MEX-2019</strain>
        <tissue evidence="2">Muscle</tissue>
    </source>
</reference>
<evidence type="ECO:0000313" key="2">
    <source>
        <dbReference type="EMBL" id="KAK5600954.1"/>
    </source>
</evidence>
<protein>
    <submittedName>
        <fullName evidence="2">Uncharacterized protein</fullName>
    </submittedName>
</protein>
<accession>A0AAV9QXE8</accession>
<dbReference type="Proteomes" id="UP001311232">
    <property type="component" value="Unassembled WGS sequence"/>
</dbReference>
<feature type="compositionally biased region" description="Acidic residues" evidence="1">
    <location>
        <begin position="25"/>
        <end position="36"/>
    </location>
</feature>
<sequence>MCDIPAAPDWLGYDPEAALQQAGSDPEEKELASEESDFPHQVFAFELLSGWLPPASLPATTTQARGTSQRT</sequence>
<keyword evidence="3" id="KW-1185">Reference proteome</keyword>
<evidence type="ECO:0000313" key="3">
    <source>
        <dbReference type="Proteomes" id="UP001311232"/>
    </source>
</evidence>
<dbReference type="AlphaFoldDB" id="A0AAV9QXE8"/>
<comment type="caution">
    <text evidence="2">The sequence shown here is derived from an EMBL/GenBank/DDBJ whole genome shotgun (WGS) entry which is preliminary data.</text>
</comment>
<name>A0AAV9QXE8_9TELE</name>
<dbReference type="EMBL" id="JAHHUM010002739">
    <property type="protein sequence ID" value="KAK5600954.1"/>
    <property type="molecule type" value="Genomic_DNA"/>
</dbReference>
<gene>
    <name evidence="2" type="ORF">CRENBAI_006333</name>
</gene>
<evidence type="ECO:0000256" key="1">
    <source>
        <dbReference type="SAM" id="MobiDB-lite"/>
    </source>
</evidence>
<proteinExistence type="predicted"/>